<dbReference type="SUPFAM" id="SSF48452">
    <property type="entry name" value="TPR-like"/>
    <property type="match status" value="2"/>
</dbReference>
<dbReference type="SUPFAM" id="SSF52540">
    <property type="entry name" value="P-loop containing nucleoside triphosphate hydrolases"/>
    <property type="match status" value="1"/>
</dbReference>
<dbReference type="AlphaFoldDB" id="A0A8H8UJU1"/>
<dbReference type="InterPro" id="IPR011990">
    <property type="entry name" value="TPR-like_helical_dom_sf"/>
</dbReference>
<evidence type="ECO:0000313" key="3">
    <source>
        <dbReference type="Proteomes" id="UP000443090"/>
    </source>
</evidence>
<proteinExistence type="predicted"/>
<gene>
    <name evidence="2" type="primary">KLC_1</name>
    <name evidence="2" type="ORF">LOCC1_G002895</name>
</gene>
<dbReference type="Gene3D" id="1.25.40.10">
    <property type="entry name" value="Tetratricopeptide repeat domain"/>
    <property type="match status" value="2"/>
</dbReference>
<dbReference type="PANTHER" id="PTHR46082">
    <property type="entry name" value="ATP/GTP-BINDING PROTEIN-RELATED"/>
    <property type="match status" value="1"/>
</dbReference>
<dbReference type="Pfam" id="PF13424">
    <property type="entry name" value="TPR_12"/>
    <property type="match status" value="2"/>
</dbReference>
<dbReference type="InterPro" id="IPR053137">
    <property type="entry name" value="NLR-like"/>
</dbReference>
<evidence type="ECO:0000313" key="2">
    <source>
        <dbReference type="EMBL" id="TVY47670.1"/>
    </source>
</evidence>
<dbReference type="Pfam" id="PF13374">
    <property type="entry name" value="TPR_10"/>
    <property type="match status" value="1"/>
</dbReference>
<dbReference type="EMBL" id="QGMI01000080">
    <property type="protein sequence ID" value="TVY47670.1"/>
    <property type="molecule type" value="Genomic_DNA"/>
</dbReference>
<dbReference type="PANTHER" id="PTHR46082:SF6">
    <property type="entry name" value="AAA+ ATPASE DOMAIN-CONTAINING PROTEIN-RELATED"/>
    <property type="match status" value="1"/>
</dbReference>
<keyword evidence="3" id="KW-1185">Reference proteome</keyword>
<dbReference type="InterPro" id="IPR027417">
    <property type="entry name" value="P-loop_NTPase"/>
</dbReference>
<evidence type="ECO:0000256" key="1">
    <source>
        <dbReference type="SAM" id="MobiDB-lite"/>
    </source>
</evidence>
<comment type="caution">
    <text evidence="2">The sequence shown here is derived from an EMBL/GenBank/DDBJ whole genome shotgun (WGS) entry which is preliminary data.</text>
</comment>
<reference evidence="2 3" key="1">
    <citation type="submission" date="2018-05" db="EMBL/GenBank/DDBJ databases">
        <title>Genome sequencing and assembly of the regulated plant pathogen Lachnellula willkommii and related sister species for the development of diagnostic species identification markers.</title>
        <authorList>
            <person name="Giroux E."/>
            <person name="Bilodeau G."/>
        </authorList>
    </citation>
    <scope>NUCLEOTIDE SEQUENCE [LARGE SCALE GENOMIC DNA]</scope>
    <source>
        <strain evidence="2 3">CBS 160.35</strain>
    </source>
</reference>
<accession>A0A8H8UJU1</accession>
<dbReference type="OrthoDB" id="5086500at2759"/>
<name>A0A8H8UJU1_9HELO</name>
<dbReference type="Proteomes" id="UP000443090">
    <property type="component" value="Unassembled WGS sequence"/>
</dbReference>
<sequence length="806" mass="91836">MLLRFWGVFSIDATSHETGKAGFARIARIGDVEPNERAAKSWLSSLEEPWMLIIDNADDPALDIKERARVYPGLGFILMTTRVHENIVHGTIGNFQFDKLESDAASHLLLKAAQTKTPWDEKTKDLANLITRTLGYLPLAIVHAGSAIFNKLCELGTYLKYFYSKWDQIREARKKRHQSESDEDQKYMSVYSSYEIIYQKLEGEKEGSFRDAIELLKIFSFYNRENIKLEMLVTAARNALAAAMAAREEHEKRKNKKKSNTGEKPKSWSQTFNELMFWLRMELQKDRSGPVLPHIHRDVLSGSLPADSYDFRLRAALHVLVQWSLITHEETNNSYSIHPLVHVWVRERPQMGLGEQAIWSQAAANTLDHSLTLSPTPTLEESEMRRQLLLHVIFLRDRRKEIREKIIRNQHALQGLRPLMKPKCDLDVRDRGQAAQIAKFSTVYLANGLWNEATKLQEAVQNFLVPTLGLEHEASIRVSILLANTYMLNGRFNEAGALNEKVLEAAVASLGLESHTTLRIMNSLGTMRNMQGRFHEAEFLHTEAIKGLSKVVGDNHEDTLCAADNLGKVHWAHFQYEKAKDCHTKAVEGMIANEKMGSRHVKTLDAKENLAMTYRDLGGKYLQPAHELMEEVVKVRTEILGRENPFTLNALCHLAYVKNAMGENEEAERIFRKHLPIAQRNLGLDHTGVVAARMRFAIVLTDRGKHDEAEKLFQALSNPKLYADANRTDGAIKGDHSHRIFVLWHFVLHWEKRGFIKEALETCQDLCDLLKKSVHRIATLARDKFEELGAQLEAASHSIDPTADKI</sequence>
<feature type="region of interest" description="Disordered" evidence="1">
    <location>
        <begin position="246"/>
        <end position="267"/>
    </location>
</feature>
<protein>
    <submittedName>
        <fullName evidence="2">Kinesin light chain</fullName>
    </submittedName>
</protein>
<organism evidence="2 3">
    <name type="scientific">Lachnellula occidentalis</name>
    <dbReference type="NCBI Taxonomy" id="215460"/>
    <lineage>
        <taxon>Eukaryota</taxon>
        <taxon>Fungi</taxon>
        <taxon>Dikarya</taxon>
        <taxon>Ascomycota</taxon>
        <taxon>Pezizomycotina</taxon>
        <taxon>Leotiomycetes</taxon>
        <taxon>Helotiales</taxon>
        <taxon>Lachnaceae</taxon>
        <taxon>Lachnellula</taxon>
    </lineage>
</organism>